<feature type="compositionally biased region" description="Basic and acidic residues" evidence="1">
    <location>
        <begin position="549"/>
        <end position="559"/>
    </location>
</feature>
<feature type="region of interest" description="Disordered" evidence="1">
    <location>
        <begin position="225"/>
        <end position="254"/>
    </location>
</feature>
<dbReference type="EMBL" id="OE179279">
    <property type="protein sequence ID" value="CAD7568291.1"/>
    <property type="molecule type" value="Genomic_DNA"/>
</dbReference>
<gene>
    <name evidence="3" type="ORF">TCMB3V08_LOCUS1060</name>
</gene>
<feature type="region of interest" description="Disordered" evidence="1">
    <location>
        <begin position="603"/>
        <end position="650"/>
    </location>
</feature>
<evidence type="ECO:0000256" key="1">
    <source>
        <dbReference type="SAM" id="MobiDB-lite"/>
    </source>
</evidence>
<feature type="region of interest" description="Disordered" evidence="1">
    <location>
        <begin position="332"/>
        <end position="571"/>
    </location>
</feature>
<proteinExistence type="predicted"/>
<feature type="region of interest" description="Disordered" evidence="1">
    <location>
        <begin position="1"/>
        <end position="126"/>
    </location>
</feature>
<accession>A0A7R9P3K0</accession>
<feature type="compositionally biased region" description="Basic and acidic residues" evidence="1">
    <location>
        <begin position="236"/>
        <end position="250"/>
    </location>
</feature>
<feature type="compositionally biased region" description="Basic and acidic residues" evidence="1">
    <location>
        <begin position="379"/>
        <end position="499"/>
    </location>
</feature>
<feature type="compositionally biased region" description="Pro residues" evidence="1">
    <location>
        <begin position="561"/>
        <end position="571"/>
    </location>
</feature>
<evidence type="ECO:0000313" key="3">
    <source>
        <dbReference type="EMBL" id="CAD7568291.1"/>
    </source>
</evidence>
<protein>
    <submittedName>
        <fullName evidence="3">(California timema) hypothetical protein</fullName>
    </submittedName>
</protein>
<feature type="compositionally biased region" description="Basic and acidic residues" evidence="1">
    <location>
        <begin position="60"/>
        <end position="74"/>
    </location>
</feature>
<reference evidence="3" key="1">
    <citation type="submission" date="2020-11" db="EMBL/GenBank/DDBJ databases">
        <authorList>
            <person name="Tran Van P."/>
        </authorList>
    </citation>
    <scope>NUCLEOTIDE SEQUENCE</scope>
</reference>
<feature type="compositionally biased region" description="Basic and acidic residues" evidence="1">
    <location>
        <begin position="347"/>
        <end position="358"/>
    </location>
</feature>
<dbReference type="InterPro" id="IPR022063">
    <property type="entry name" value="Sex_determin_N"/>
</dbReference>
<name>A0A7R9P3K0_TIMCA</name>
<dbReference type="AlphaFoldDB" id="A0A7R9P3K0"/>
<evidence type="ECO:0000259" key="2">
    <source>
        <dbReference type="Pfam" id="PF12278"/>
    </source>
</evidence>
<feature type="compositionally biased region" description="Low complexity" evidence="1">
    <location>
        <begin position="607"/>
        <end position="623"/>
    </location>
</feature>
<sequence>MHGGLWCARGLSSTPGHAPTFCPSQPPDFPFPRRSRSPLQRAPEGKVRAFSPPKRKLSPPKRERPRSQERERTRAIMPSRKRSRTKSPPLAPVGPSREGPSHYGGGPGGPGDLSPSPRYQIPSVDVDHPRRLANALVVLSLTAEDGQIEVRISVGFRDSSSGSYEKDMGERPVFRGPEGSGFDINELKKISVDIRRNLPGSSVTVERNIINPEDVVLVRRPANARGGSGVAYEGPHPSRGEVRRRYENRRPSPGPKELVDQEFYYPTTKSLYARKSRILVFGLSLLATPGQGESQPLIKIEELKSCRTNSTALVCMSRGEGSRPIFEREEIMEAQSSRSKYGSPPPYDRHGPMDEHRRVVAIVGDPGSGSRYSPPRYADAPHRTRDSYRPHSREHEHSSREYSRSRDYERGYEPREKIRDEHFESRRSGGDDLRHELESRRREEPKYLSHERSRSYERSREYRGEDRPGSDLRMRITEKRADRHDDREHRSLEDRDHRPMMQPSPPGSDRRRVAPPDGYISSRVDMERGKPRDNGARPIHHHPVPGPSVRREEPPERFHQKPPPDFSVPPRPDNRFHYKAWDANPEYVPKGRAYFEHDNREDGGMMRGVPRGRGIIRGIPRGRGVMRGRPFRGMGPTRAGFMPPRGMTRRGGYIPRKFNCDGYHSRV</sequence>
<feature type="compositionally biased region" description="Gly residues" evidence="1">
    <location>
        <begin position="102"/>
        <end position="111"/>
    </location>
</feature>
<feature type="domain" description="Complementary sex determination N-terminal" evidence="2">
    <location>
        <begin position="165"/>
        <end position="220"/>
    </location>
</feature>
<feature type="compositionally biased region" description="Basic and acidic residues" evidence="1">
    <location>
        <begin position="524"/>
        <end position="535"/>
    </location>
</feature>
<dbReference type="Pfam" id="PF12278">
    <property type="entry name" value="SDP_N"/>
    <property type="match status" value="1"/>
</dbReference>
<organism evidence="3">
    <name type="scientific">Timema californicum</name>
    <name type="common">California timema</name>
    <name type="synonym">Walking stick</name>
    <dbReference type="NCBI Taxonomy" id="61474"/>
    <lineage>
        <taxon>Eukaryota</taxon>
        <taxon>Metazoa</taxon>
        <taxon>Ecdysozoa</taxon>
        <taxon>Arthropoda</taxon>
        <taxon>Hexapoda</taxon>
        <taxon>Insecta</taxon>
        <taxon>Pterygota</taxon>
        <taxon>Neoptera</taxon>
        <taxon>Polyneoptera</taxon>
        <taxon>Phasmatodea</taxon>
        <taxon>Timematodea</taxon>
        <taxon>Timematoidea</taxon>
        <taxon>Timematidae</taxon>
        <taxon>Timema</taxon>
    </lineage>
</organism>